<evidence type="ECO:0000313" key="2">
    <source>
        <dbReference type="Proteomes" id="UP000182248"/>
    </source>
</evidence>
<dbReference type="SFLD" id="SFLDG01129">
    <property type="entry name" value="C1.5:_HAD__Beta-PGM__Phosphata"/>
    <property type="match status" value="1"/>
</dbReference>
<dbReference type="AlphaFoldDB" id="A0A1K1RSN4"/>
<dbReference type="NCBIfam" id="TIGR01509">
    <property type="entry name" value="HAD-SF-IA-v3"/>
    <property type="match status" value="1"/>
</dbReference>
<dbReference type="RefSeq" id="WP_072319190.1">
    <property type="nucleotide sequence ID" value="NZ_FPJE01000034.1"/>
</dbReference>
<dbReference type="PANTHER" id="PTHR47478">
    <property type="match status" value="1"/>
</dbReference>
<dbReference type="Proteomes" id="UP000182248">
    <property type="component" value="Unassembled WGS sequence"/>
</dbReference>
<dbReference type="NCBIfam" id="TIGR01549">
    <property type="entry name" value="HAD-SF-IA-v1"/>
    <property type="match status" value="1"/>
</dbReference>
<dbReference type="InterPro" id="IPR036412">
    <property type="entry name" value="HAD-like_sf"/>
</dbReference>
<accession>A0A1K1RSN4</accession>
<dbReference type="InterPro" id="IPR052550">
    <property type="entry name" value="Pyrimidine_5'-ntase_YjjG"/>
</dbReference>
<dbReference type="EMBL" id="FPJE01000034">
    <property type="protein sequence ID" value="SFW75089.1"/>
    <property type="molecule type" value="Genomic_DNA"/>
</dbReference>
<dbReference type="Gene3D" id="1.10.150.240">
    <property type="entry name" value="Putative phosphatase, domain 2"/>
    <property type="match status" value="1"/>
</dbReference>
<keyword evidence="2" id="KW-1185">Reference proteome</keyword>
<dbReference type="SFLD" id="SFLDG01135">
    <property type="entry name" value="C1.5.6:_HAD__Beta-PGM__Phospha"/>
    <property type="match status" value="1"/>
</dbReference>
<protein>
    <submittedName>
        <fullName evidence="1">Putative hydrolase of the HAD superfamily</fullName>
    </submittedName>
</protein>
<dbReference type="Pfam" id="PF00702">
    <property type="entry name" value="Hydrolase"/>
    <property type="match status" value="1"/>
</dbReference>
<dbReference type="PANTHER" id="PTHR47478:SF1">
    <property type="entry name" value="PYRIMIDINE 5'-NUCLEOTIDASE YJJG"/>
    <property type="match status" value="1"/>
</dbReference>
<sequence length="236" mass="27353">MYIKKEWKGTDSVTDVFFDLDHTLWDFEKNSALTFGRILEKNSVGISLDDFLEIYIPVNRKCWEDYREGRIDQEALRFGRLHQTFCRLGRELDKEFVDRMSEDYIEYLTEHNHLFEHTVEILSYLKQGYKLHIITNGFDQVQDKKLLNSGIHSYFTHVVNSEIAGVKKPHPGIFQHALEKAQAAPENAVMIGDDLEADIHGALKAGMHAIHYNTRNEKQGDGVITIHSLLEIKSYL</sequence>
<dbReference type="SUPFAM" id="SSF56784">
    <property type="entry name" value="HAD-like"/>
    <property type="match status" value="1"/>
</dbReference>
<dbReference type="InterPro" id="IPR011951">
    <property type="entry name" value="HAD-SF_hydro_IA_YjjG/PynA"/>
</dbReference>
<reference evidence="1 2" key="1">
    <citation type="submission" date="2016-11" db="EMBL/GenBank/DDBJ databases">
        <authorList>
            <person name="Jaros S."/>
            <person name="Januszkiewicz K."/>
            <person name="Wedrychowicz H."/>
        </authorList>
    </citation>
    <scope>NUCLEOTIDE SEQUENCE [LARGE SCALE GENOMIC DNA]</scope>
    <source>
        <strain evidence="1 2">CGMCC 1.12145</strain>
    </source>
</reference>
<dbReference type="SFLD" id="SFLDS00003">
    <property type="entry name" value="Haloacid_Dehalogenase"/>
    <property type="match status" value="1"/>
</dbReference>
<proteinExistence type="predicted"/>
<name>A0A1K1RSN4_9FLAO</name>
<evidence type="ECO:0000313" key="1">
    <source>
        <dbReference type="EMBL" id="SFW75089.1"/>
    </source>
</evidence>
<dbReference type="STRING" id="1150368.SAMN02927921_03957"/>
<dbReference type="CDD" id="cd04305">
    <property type="entry name" value="HAD_Neu5Ac-Pase_like"/>
    <property type="match status" value="1"/>
</dbReference>
<dbReference type="OrthoDB" id="9802350at2"/>
<dbReference type="InterPro" id="IPR023198">
    <property type="entry name" value="PGP-like_dom2"/>
</dbReference>
<dbReference type="GO" id="GO:0008253">
    <property type="term" value="F:5'-nucleotidase activity"/>
    <property type="evidence" value="ECO:0007669"/>
    <property type="project" value="InterPro"/>
</dbReference>
<dbReference type="NCBIfam" id="TIGR02254">
    <property type="entry name" value="YjjG_YfnB"/>
    <property type="match status" value="1"/>
</dbReference>
<organism evidence="1 2">
    <name type="scientific">Sinomicrobium oceani</name>
    <dbReference type="NCBI Taxonomy" id="1150368"/>
    <lineage>
        <taxon>Bacteria</taxon>
        <taxon>Pseudomonadati</taxon>
        <taxon>Bacteroidota</taxon>
        <taxon>Flavobacteriia</taxon>
        <taxon>Flavobacteriales</taxon>
        <taxon>Flavobacteriaceae</taxon>
        <taxon>Sinomicrobium</taxon>
    </lineage>
</organism>
<dbReference type="InterPro" id="IPR006439">
    <property type="entry name" value="HAD-SF_hydro_IA"/>
</dbReference>
<keyword evidence="1" id="KW-0378">Hydrolase</keyword>
<gene>
    <name evidence="1" type="ORF">SAMN02927921_03957</name>
</gene>
<dbReference type="InterPro" id="IPR023214">
    <property type="entry name" value="HAD_sf"/>
</dbReference>
<dbReference type="Gene3D" id="3.40.50.1000">
    <property type="entry name" value="HAD superfamily/HAD-like"/>
    <property type="match status" value="1"/>
</dbReference>